<dbReference type="Pfam" id="PF14021">
    <property type="entry name" value="TNT"/>
    <property type="match status" value="1"/>
</dbReference>
<reference evidence="2 3" key="1">
    <citation type="submission" date="2019-10" db="EMBL/GenBank/DDBJ databases">
        <title>Nocardia macrotermitis sp. nov. and Nocardia aurantia sp. nov., isolated from the gut of fungus growing-termite Macrotermes natalensis.</title>
        <authorList>
            <person name="Benndorf R."/>
            <person name="Schwitalla J."/>
            <person name="Martin K."/>
            <person name="De Beer W."/>
            <person name="Kaster A.-K."/>
            <person name="Vollmers J."/>
            <person name="Poulsen M."/>
            <person name="Beemelmanns C."/>
        </authorList>
    </citation>
    <scope>NUCLEOTIDE SEQUENCE [LARGE SCALE GENOMIC DNA]</scope>
    <source>
        <strain evidence="2 3">RB56</strain>
    </source>
</reference>
<evidence type="ECO:0000313" key="2">
    <source>
        <dbReference type="EMBL" id="MQY26316.1"/>
    </source>
</evidence>
<dbReference type="EMBL" id="WEGI01000004">
    <property type="protein sequence ID" value="MQY26316.1"/>
    <property type="molecule type" value="Genomic_DNA"/>
</dbReference>
<keyword evidence="3" id="KW-1185">Reference proteome</keyword>
<sequence>MDFDELGLILRGLGVPDSVASIGRYADGHYCLVPAADGNFEVCRFERGAKQDLCVYASMSSACLGFLGVIGGGLTGLQPVPPGHGVRNALGGASYAHPAVQRLLADDSDSVFGRLPEPEWIRRFVVPEDRALPIGQRRLIWPDAIRHPDGFTTPSDRAPARLDAGSVLDSFGPTFTRVLYEAGTSFGARSLPIDYAQSGYRRWRVLQPVPVWTGTVAPWFGRPGGAIQHRTMTPVIDLAGAGFVEELPL</sequence>
<evidence type="ECO:0000313" key="3">
    <source>
        <dbReference type="Proteomes" id="UP000431401"/>
    </source>
</evidence>
<dbReference type="OrthoDB" id="4745173at2"/>
<gene>
    <name evidence="2" type="ORF">NRB56_18800</name>
</gene>
<protein>
    <recommendedName>
        <fullName evidence="1">TNT domain-containing protein</fullName>
    </recommendedName>
</protein>
<name>A0A7K0DKK2_9NOCA</name>
<accession>A0A7K0DKK2</accession>
<proteinExistence type="predicted"/>
<dbReference type="RefSeq" id="WP_153340532.1">
    <property type="nucleotide sequence ID" value="NZ_WEGI01000004.1"/>
</dbReference>
<dbReference type="AlphaFoldDB" id="A0A7K0DKK2"/>
<dbReference type="InterPro" id="IPR025331">
    <property type="entry name" value="TNT"/>
</dbReference>
<comment type="caution">
    <text evidence="2">The sequence shown here is derived from an EMBL/GenBank/DDBJ whole genome shotgun (WGS) entry which is preliminary data.</text>
</comment>
<organism evidence="2 3">
    <name type="scientific">Nocardia aurantia</name>
    <dbReference type="NCBI Taxonomy" id="2585199"/>
    <lineage>
        <taxon>Bacteria</taxon>
        <taxon>Bacillati</taxon>
        <taxon>Actinomycetota</taxon>
        <taxon>Actinomycetes</taxon>
        <taxon>Mycobacteriales</taxon>
        <taxon>Nocardiaceae</taxon>
        <taxon>Nocardia</taxon>
    </lineage>
</organism>
<feature type="domain" description="TNT" evidence="1">
    <location>
        <begin position="162"/>
        <end position="246"/>
    </location>
</feature>
<evidence type="ECO:0000259" key="1">
    <source>
        <dbReference type="Pfam" id="PF14021"/>
    </source>
</evidence>
<dbReference type="Proteomes" id="UP000431401">
    <property type="component" value="Unassembled WGS sequence"/>
</dbReference>
<dbReference type="GO" id="GO:0050135">
    <property type="term" value="F:NADP+ nucleosidase activity"/>
    <property type="evidence" value="ECO:0007669"/>
    <property type="project" value="InterPro"/>
</dbReference>